<comment type="caution">
    <text evidence="1">The sequence shown here is derived from an EMBL/GenBank/DDBJ whole genome shotgun (WGS) entry which is preliminary data.</text>
</comment>
<evidence type="ECO:0000313" key="1">
    <source>
        <dbReference type="EMBL" id="MBB6058963.1"/>
    </source>
</evidence>
<reference evidence="1 2" key="1">
    <citation type="submission" date="2020-08" db="EMBL/GenBank/DDBJ databases">
        <title>Genomic Encyclopedia of Type Strains, Phase IV (KMG-IV): sequencing the most valuable type-strain genomes for metagenomic binning, comparative biology and taxonomic classification.</title>
        <authorList>
            <person name="Goeker M."/>
        </authorList>
    </citation>
    <scope>NUCLEOTIDE SEQUENCE [LARGE SCALE GENOMIC DNA]</scope>
    <source>
        <strain evidence="1 2">DSM 26718</strain>
    </source>
</reference>
<dbReference type="EMBL" id="JACHGG010000002">
    <property type="protein sequence ID" value="MBB6058963.1"/>
    <property type="molecule type" value="Genomic_DNA"/>
</dbReference>
<accession>A0A7W9T0Y3</accession>
<dbReference type="Proteomes" id="UP000532746">
    <property type="component" value="Unassembled WGS sequence"/>
</dbReference>
<gene>
    <name evidence="1" type="ORF">HNQ93_001809</name>
</gene>
<keyword evidence="2" id="KW-1185">Reference proteome</keyword>
<name>A0A7W9T0Y3_9BACT</name>
<organism evidence="1 2">
    <name type="scientific">Hymenobacter luteus</name>
    <dbReference type="NCBI Taxonomy" id="1411122"/>
    <lineage>
        <taxon>Bacteria</taxon>
        <taxon>Pseudomonadati</taxon>
        <taxon>Bacteroidota</taxon>
        <taxon>Cytophagia</taxon>
        <taxon>Cytophagales</taxon>
        <taxon>Hymenobacteraceae</taxon>
        <taxon>Hymenobacter</taxon>
    </lineage>
</organism>
<evidence type="ECO:0000313" key="2">
    <source>
        <dbReference type="Proteomes" id="UP000532746"/>
    </source>
</evidence>
<sequence length="107" mass="12742">MGHKNVCLNCHKAFNMPFGITGEMTCRECGQQMIRLPHRFRPPKKTETAKWETVKFLVEHGFSYQHIYHTDENPVRNGKVENYVRYPDNLREAQEFVIMYHTQAKQK</sequence>
<dbReference type="RefSeq" id="WP_183402886.1">
    <property type="nucleotide sequence ID" value="NZ_JACHGG010000002.1"/>
</dbReference>
<proteinExistence type="predicted"/>
<dbReference type="AlphaFoldDB" id="A0A7W9T0Y3"/>
<protein>
    <submittedName>
        <fullName evidence="1">Uncharacterized protein</fullName>
    </submittedName>
</protein>